<feature type="chain" id="PRO_5039457161" evidence="1">
    <location>
        <begin position="26"/>
        <end position="323"/>
    </location>
</feature>
<keyword evidence="1" id="KW-0732">Signal</keyword>
<proteinExistence type="predicted"/>
<evidence type="ECO:0000313" key="2">
    <source>
        <dbReference type="EMBL" id="MBB5072443.1"/>
    </source>
</evidence>
<feature type="signal peptide" evidence="1">
    <location>
        <begin position="1"/>
        <end position="25"/>
    </location>
</feature>
<reference evidence="2 3" key="1">
    <citation type="submission" date="2020-08" db="EMBL/GenBank/DDBJ databases">
        <title>Sequencing the genomes of 1000 actinobacteria strains.</title>
        <authorList>
            <person name="Klenk H.-P."/>
        </authorList>
    </citation>
    <scope>NUCLEOTIDE SEQUENCE [LARGE SCALE GENOMIC DNA]</scope>
    <source>
        <strain evidence="2 3">DSM 45582</strain>
    </source>
</reference>
<sequence>MKTTRWGIMLAAAVVPIALAGPATAAAAPAPAGQAEQQAFTPIEDRYWNDAALRGLLGDPVDSQKTDGDTTYQQFQYGWLFHTGATGVTEIHGDIAARYNAVGGYGVLGAAEFDERSTPGGEGRYNHFAGSDATGRASIYWTPATGAQGVWGPVRTFWESKGWEIGYLGFPTKTTSVTADGAGAYNHFDGRDDAGASVYWSESTGAHSVQGEIRNAWAAQGWETGALGYPTTDELAVADGSGRYNEFAGQDEEPGAAYWSWESGAHWLTGPILERWDQLDRQAGYLGYPTENPHAVDGGTQVDFQHGYVVLDEATGGVSDSPW</sequence>
<organism evidence="2 3">
    <name type="scientific">Saccharopolyspora gloriosae</name>
    <dbReference type="NCBI Taxonomy" id="455344"/>
    <lineage>
        <taxon>Bacteria</taxon>
        <taxon>Bacillati</taxon>
        <taxon>Actinomycetota</taxon>
        <taxon>Actinomycetes</taxon>
        <taxon>Pseudonocardiales</taxon>
        <taxon>Pseudonocardiaceae</taxon>
        <taxon>Saccharopolyspora</taxon>
    </lineage>
</organism>
<dbReference type="Proteomes" id="UP000580474">
    <property type="component" value="Unassembled WGS sequence"/>
</dbReference>
<dbReference type="AlphaFoldDB" id="A0A840NQZ1"/>
<keyword evidence="3" id="KW-1185">Reference proteome</keyword>
<evidence type="ECO:0000256" key="1">
    <source>
        <dbReference type="SAM" id="SignalP"/>
    </source>
</evidence>
<accession>A0A840NQZ1</accession>
<dbReference type="RefSeq" id="WP_343071621.1">
    <property type="nucleotide sequence ID" value="NZ_JACHIV010000001.1"/>
</dbReference>
<name>A0A840NQZ1_9PSEU</name>
<protein>
    <submittedName>
        <fullName evidence="2">Uncharacterized protein with LGFP repeats</fullName>
    </submittedName>
</protein>
<comment type="caution">
    <text evidence="2">The sequence shown here is derived from an EMBL/GenBank/DDBJ whole genome shotgun (WGS) entry which is preliminary data.</text>
</comment>
<evidence type="ECO:0000313" key="3">
    <source>
        <dbReference type="Proteomes" id="UP000580474"/>
    </source>
</evidence>
<dbReference type="Pfam" id="PF08310">
    <property type="entry name" value="LGFP"/>
    <property type="match status" value="4"/>
</dbReference>
<gene>
    <name evidence="2" type="ORF">BJ969_005531</name>
</gene>
<dbReference type="InterPro" id="IPR013207">
    <property type="entry name" value="LGFP"/>
</dbReference>
<dbReference type="EMBL" id="JACHIV010000001">
    <property type="protein sequence ID" value="MBB5072443.1"/>
    <property type="molecule type" value="Genomic_DNA"/>
</dbReference>